<protein>
    <recommendedName>
        <fullName evidence="4">Na+/H+ antiporter</fullName>
    </recommendedName>
</protein>
<feature type="transmembrane region" description="Helical" evidence="1">
    <location>
        <begin position="63"/>
        <end position="86"/>
    </location>
</feature>
<feature type="transmembrane region" description="Helical" evidence="1">
    <location>
        <begin position="487"/>
        <end position="507"/>
    </location>
</feature>
<gene>
    <name evidence="2" type="ORF">COB67_01540</name>
</gene>
<feature type="transmembrane region" description="Helical" evidence="1">
    <location>
        <begin position="211"/>
        <end position="230"/>
    </location>
</feature>
<feature type="transmembrane region" description="Helical" evidence="1">
    <location>
        <begin position="356"/>
        <end position="373"/>
    </location>
</feature>
<reference evidence="3" key="1">
    <citation type="submission" date="2017-08" db="EMBL/GenBank/DDBJ databases">
        <title>A dynamic microbial community with high functional redundancy inhabits the cold, oxic subseafloor aquifer.</title>
        <authorList>
            <person name="Tully B.J."/>
            <person name="Wheat C.G."/>
            <person name="Glazer B.T."/>
            <person name="Huber J.A."/>
        </authorList>
    </citation>
    <scope>NUCLEOTIDE SEQUENCE [LARGE SCALE GENOMIC DNA]</scope>
</reference>
<evidence type="ECO:0000313" key="3">
    <source>
        <dbReference type="Proteomes" id="UP000218113"/>
    </source>
</evidence>
<accession>A0A2A4TAV9</accession>
<dbReference type="InterPro" id="IPR009978">
    <property type="entry name" value="Na_H_antiport_3"/>
</dbReference>
<dbReference type="AlphaFoldDB" id="A0A2A4TAV9"/>
<name>A0A2A4TAV9_9DELT</name>
<evidence type="ECO:0000313" key="2">
    <source>
        <dbReference type="EMBL" id="PCI30491.1"/>
    </source>
</evidence>
<dbReference type="Pfam" id="PF07399">
    <property type="entry name" value="Na_H_antiport_3"/>
    <property type="match status" value="1"/>
</dbReference>
<sequence>MKRAFLFTMILLMTGFIPGMLFASEGASGGLAYPLTLEAYHDSNLTELGAILKNRIEQEPLNLIVSLIFLFAIIHTFLAGKFLAIAHDFARKHAAKMEGKDPNVEKYSGEAIEEVSFGAELFHFLGEIEVVFGLWTLALLGAISYFHGWGSAVAYVRSVNFTEPMFVVVIMALAATRPVMQLAEQCMKALASLGGGTTAAWWVAILTLGPLLGSFITEPAAMTICALLLGKHFYSRKPSLKFAYATLGLLFVNISVGGTLSHFAAPPVLMVAGAWGWDFAFMATNFGWKAVIGIIIANSLYFMIFRGEFSKLQEPISTNASDPVDWNERTESVPVWITVAHLFFMLWTVMNAHDPALFIGGFLFFLGFLQATAHHQNRLDLKPAMLVGFFLAGLVTHGGVQSWWIAPILGSLGEVPLMLGATTLTAFNDNAAITYLSTFVPTFTDSLKYAVVAGAVTGGGLTVIANAPNPAGQSILQKYFPGGVSPVNLALSALIPTIIMGLCFMLLR</sequence>
<keyword evidence="1" id="KW-0812">Transmembrane</keyword>
<dbReference type="Proteomes" id="UP000218113">
    <property type="component" value="Unassembled WGS sequence"/>
</dbReference>
<dbReference type="EMBL" id="NVSR01000004">
    <property type="protein sequence ID" value="PCI30491.1"/>
    <property type="molecule type" value="Genomic_DNA"/>
</dbReference>
<proteinExistence type="predicted"/>
<evidence type="ECO:0008006" key="4">
    <source>
        <dbReference type="Google" id="ProtNLM"/>
    </source>
</evidence>
<feature type="transmembrane region" description="Helical" evidence="1">
    <location>
        <begin position="242"/>
        <end position="265"/>
    </location>
</feature>
<comment type="caution">
    <text evidence="2">The sequence shown here is derived from an EMBL/GenBank/DDBJ whole genome shotgun (WGS) entry which is preliminary data.</text>
</comment>
<keyword evidence="1" id="KW-1133">Transmembrane helix</keyword>
<organism evidence="2 3">
    <name type="scientific">SAR324 cluster bacterium</name>
    <dbReference type="NCBI Taxonomy" id="2024889"/>
    <lineage>
        <taxon>Bacteria</taxon>
        <taxon>Deltaproteobacteria</taxon>
        <taxon>SAR324 cluster</taxon>
    </lineage>
</organism>
<feature type="transmembrane region" description="Helical" evidence="1">
    <location>
        <begin position="385"/>
        <end position="405"/>
    </location>
</feature>
<feature type="transmembrane region" description="Helical" evidence="1">
    <location>
        <begin position="449"/>
        <end position="467"/>
    </location>
</feature>
<feature type="transmembrane region" description="Helical" evidence="1">
    <location>
        <begin position="285"/>
        <end position="304"/>
    </location>
</feature>
<feature type="transmembrane region" description="Helical" evidence="1">
    <location>
        <begin position="417"/>
        <end position="437"/>
    </location>
</feature>
<feature type="transmembrane region" description="Helical" evidence="1">
    <location>
        <begin position="333"/>
        <end position="350"/>
    </location>
</feature>
<keyword evidence="1" id="KW-0472">Membrane</keyword>
<feature type="transmembrane region" description="Helical" evidence="1">
    <location>
        <begin position="154"/>
        <end position="174"/>
    </location>
</feature>
<feature type="transmembrane region" description="Helical" evidence="1">
    <location>
        <begin position="130"/>
        <end position="148"/>
    </location>
</feature>
<evidence type="ECO:0000256" key="1">
    <source>
        <dbReference type="SAM" id="Phobius"/>
    </source>
</evidence>
<feature type="transmembrane region" description="Helical" evidence="1">
    <location>
        <begin position="186"/>
        <end position="205"/>
    </location>
</feature>